<dbReference type="SUPFAM" id="SSF51556">
    <property type="entry name" value="Metallo-dependent hydrolases"/>
    <property type="match status" value="1"/>
</dbReference>
<accession>A0A7Z0RZZ6</accession>
<dbReference type="NCBIfam" id="NF006850">
    <property type="entry name" value="PRK09358.1-6"/>
    <property type="match status" value="1"/>
</dbReference>
<dbReference type="AlphaFoldDB" id="A0A7Z0RZZ6"/>
<keyword evidence="2 5" id="KW-0378">Hydrolase</keyword>
<feature type="active site" description="Proton donor" evidence="5">
    <location>
        <position position="199"/>
    </location>
</feature>
<evidence type="ECO:0000256" key="2">
    <source>
        <dbReference type="ARBA" id="ARBA00022801"/>
    </source>
</evidence>
<comment type="catalytic activity">
    <reaction evidence="5">
        <text>adenine + H2O + H(+) = hypoxanthine + NH4(+)</text>
        <dbReference type="Rhea" id="RHEA:23688"/>
        <dbReference type="ChEBI" id="CHEBI:15377"/>
        <dbReference type="ChEBI" id="CHEBI:15378"/>
        <dbReference type="ChEBI" id="CHEBI:16708"/>
        <dbReference type="ChEBI" id="CHEBI:17368"/>
        <dbReference type="ChEBI" id="CHEBI:28938"/>
        <dbReference type="EC" id="3.5.4.2"/>
    </reaction>
</comment>
<organism evidence="7 8">
    <name type="scientific">Vreelandella glaciei</name>
    <dbReference type="NCBI Taxonomy" id="186761"/>
    <lineage>
        <taxon>Bacteria</taxon>
        <taxon>Pseudomonadati</taxon>
        <taxon>Pseudomonadota</taxon>
        <taxon>Gammaproteobacteria</taxon>
        <taxon>Oceanospirillales</taxon>
        <taxon>Halomonadaceae</taxon>
        <taxon>Vreelandella</taxon>
    </lineage>
</organism>
<dbReference type="PANTHER" id="PTHR43114">
    <property type="entry name" value="ADENINE DEAMINASE"/>
    <property type="match status" value="1"/>
</dbReference>
<dbReference type="EMBL" id="JACCDE010000026">
    <property type="protein sequence ID" value="NYS79308.1"/>
    <property type="molecule type" value="Genomic_DNA"/>
</dbReference>
<comment type="cofactor">
    <cofactor evidence="5">
        <name>Zn(2+)</name>
        <dbReference type="ChEBI" id="CHEBI:29105"/>
    </cofactor>
    <text evidence="5">Binds 1 zinc ion per subunit.</text>
</comment>
<dbReference type="InterPro" id="IPR006330">
    <property type="entry name" value="Ado/ade_deaminase"/>
</dbReference>
<feature type="binding site" evidence="5">
    <location>
        <position position="277"/>
    </location>
    <ligand>
        <name>Zn(2+)</name>
        <dbReference type="ChEBI" id="CHEBI:29105"/>
        <note>catalytic</note>
    </ligand>
</feature>
<dbReference type="GO" id="GO:0005829">
    <property type="term" value="C:cytosol"/>
    <property type="evidence" value="ECO:0007669"/>
    <property type="project" value="TreeGrafter"/>
</dbReference>
<dbReference type="NCBIfam" id="TIGR01430">
    <property type="entry name" value="aden_deam"/>
    <property type="match status" value="1"/>
</dbReference>
<keyword evidence="3 5" id="KW-0862">Zinc</keyword>
<dbReference type="InterPro" id="IPR028892">
    <property type="entry name" value="ADE"/>
</dbReference>
<dbReference type="GO" id="GO:0000034">
    <property type="term" value="F:adenine deaminase activity"/>
    <property type="evidence" value="ECO:0007669"/>
    <property type="project" value="UniProtKB-UniRule"/>
</dbReference>
<comment type="caution">
    <text evidence="7">The sequence shown here is derived from an EMBL/GenBank/DDBJ whole genome shotgun (WGS) entry which is preliminary data.</text>
</comment>
<evidence type="ECO:0000256" key="5">
    <source>
        <dbReference type="HAMAP-Rule" id="MF_01962"/>
    </source>
</evidence>
<keyword evidence="4 5" id="KW-0546">Nucleotide metabolism</keyword>
<proteinExistence type="inferred from homology"/>
<dbReference type="GO" id="GO:0043103">
    <property type="term" value="P:hypoxanthine salvage"/>
    <property type="evidence" value="ECO:0007669"/>
    <property type="project" value="UniProtKB-UniRule"/>
</dbReference>
<dbReference type="EC" id="3.5.4.2" evidence="5"/>
<feature type="binding site" evidence="5">
    <location>
        <position position="278"/>
    </location>
    <ligand>
        <name>substrate</name>
    </ligand>
</feature>
<dbReference type="PANTHER" id="PTHR43114:SF6">
    <property type="entry name" value="ADENINE DEAMINASE"/>
    <property type="match status" value="1"/>
</dbReference>
<evidence type="ECO:0000259" key="6">
    <source>
        <dbReference type="Pfam" id="PF00962"/>
    </source>
</evidence>
<dbReference type="Gene3D" id="3.20.20.140">
    <property type="entry name" value="Metal-dependent hydrolases"/>
    <property type="match status" value="1"/>
</dbReference>
<keyword evidence="1 5" id="KW-0479">Metal-binding</keyword>
<comment type="function">
    <text evidence="5">Catalyzes the hydrolytic deamination of adenine to hypoxanthine. Plays an important role in the purine salvage pathway and in nitrogen catabolism.</text>
</comment>
<dbReference type="HAMAP" id="MF_01962">
    <property type="entry name" value="Adenine_deaminase"/>
    <property type="match status" value="1"/>
</dbReference>
<feature type="site" description="Important for catalytic activity" evidence="5">
    <location>
        <position position="220"/>
    </location>
</feature>
<dbReference type="InterPro" id="IPR001365">
    <property type="entry name" value="A_deaminase_dom"/>
</dbReference>
<keyword evidence="8" id="KW-1185">Reference proteome</keyword>
<dbReference type="GO" id="GO:0008270">
    <property type="term" value="F:zinc ion binding"/>
    <property type="evidence" value="ECO:0007669"/>
    <property type="project" value="UniProtKB-UniRule"/>
</dbReference>
<dbReference type="GO" id="GO:0009117">
    <property type="term" value="P:nucleotide metabolic process"/>
    <property type="evidence" value="ECO:0007669"/>
    <property type="project" value="UniProtKB-KW"/>
</dbReference>
<dbReference type="GO" id="GO:0006146">
    <property type="term" value="P:adenine catabolic process"/>
    <property type="evidence" value="ECO:0007669"/>
    <property type="project" value="UniProtKB-UniRule"/>
</dbReference>
<feature type="binding site" evidence="5">
    <location>
        <position position="16"/>
    </location>
    <ligand>
        <name>Zn(2+)</name>
        <dbReference type="ChEBI" id="CHEBI:29105"/>
        <note>catalytic</note>
    </ligand>
</feature>
<dbReference type="RefSeq" id="WP_179916705.1">
    <property type="nucleotide sequence ID" value="NZ_JACCDE010000026.1"/>
</dbReference>
<protein>
    <recommendedName>
        <fullName evidence="5">Adenine deaminase</fullName>
        <shortName evidence="5">ADE</shortName>
        <ecNumber evidence="5">3.5.4.2</ecNumber>
    </recommendedName>
    <alternativeName>
        <fullName evidence="5">Adenine aminohydrolase</fullName>
        <shortName evidence="5">AAH</shortName>
    </alternativeName>
</protein>
<dbReference type="Proteomes" id="UP000526892">
    <property type="component" value="Unassembled WGS sequence"/>
</dbReference>
<evidence type="ECO:0000256" key="1">
    <source>
        <dbReference type="ARBA" id="ARBA00022723"/>
    </source>
</evidence>
<evidence type="ECO:0000313" key="8">
    <source>
        <dbReference type="Proteomes" id="UP000526892"/>
    </source>
</evidence>
<sequence>MLIEEFCRQMPKAELHVHLEGTIEPDMLLRLANRNDIALPWENEQQVREAYHFTCLQDFLTLFYNGCRVLTRADDFYDITLAYLKRAKDDNVIHAEMFLSPQSHLANRVGWNEMLDGTLAAMAAAQHDWGITSGVLLGLQRHRSEQEAIDILREAMPWRDKLLGIGLGGAEQGNPPRKFERVFRKAKSYGFYLTAHAGEEGPAEYVRESIERLGVDRIDHGNACLDDPALVAHLVESGIALTVCPLSNLRLNVESSLKEHSLNKMLKKDLKVTINSDDPAYFNGYINDNLVACQQALSLTEQQCLMLGRNSIEAAFLDTNQKNQYFGVIDKFAAHTAVTP</sequence>
<name>A0A7Z0RZZ6_9GAMM</name>
<evidence type="ECO:0000256" key="3">
    <source>
        <dbReference type="ARBA" id="ARBA00022833"/>
    </source>
</evidence>
<gene>
    <name evidence="7" type="ORF">HZS80_16570</name>
</gene>
<feature type="domain" description="Adenosine deaminase" evidence="6">
    <location>
        <begin position="11"/>
        <end position="330"/>
    </location>
</feature>
<feature type="binding site" evidence="5">
    <location>
        <position position="196"/>
    </location>
    <ligand>
        <name>Zn(2+)</name>
        <dbReference type="ChEBI" id="CHEBI:29105"/>
        <note>catalytic</note>
    </ligand>
</feature>
<evidence type="ECO:0000313" key="7">
    <source>
        <dbReference type="EMBL" id="NYS79308.1"/>
    </source>
</evidence>
<evidence type="ECO:0000256" key="4">
    <source>
        <dbReference type="ARBA" id="ARBA00023080"/>
    </source>
</evidence>
<comment type="similarity">
    <text evidence="5">Belongs to the metallo-dependent hydrolases superfamily. Adenosine and AMP deaminases family. Adenine deaminase type 2 subfamily.</text>
</comment>
<dbReference type="InterPro" id="IPR032466">
    <property type="entry name" value="Metal_Hydrolase"/>
</dbReference>
<dbReference type="Pfam" id="PF00962">
    <property type="entry name" value="A_deaminase"/>
    <property type="match status" value="1"/>
</dbReference>
<feature type="binding site" evidence="5">
    <location>
        <position position="18"/>
    </location>
    <ligand>
        <name>Zn(2+)</name>
        <dbReference type="ChEBI" id="CHEBI:29105"/>
        <note>catalytic</note>
    </ligand>
</feature>
<reference evidence="7 8" key="1">
    <citation type="journal article" date="2003" name="Extremophiles">
        <title>Halomonas glaciei sp. nov. isolated from fast ice of Adelie Land, Antarctica.</title>
        <authorList>
            <person name="Reddy G.S."/>
            <person name="Raghavan P.U."/>
            <person name="Sarita N.B."/>
            <person name="Prakash J.S."/>
            <person name="Nagesh N."/>
            <person name="Delille D."/>
            <person name="Shivaji S."/>
        </authorList>
    </citation>
    <scope>NUCLEOTIDE SEQUENCE [LARGE SCALE GENOMIC DNA]</scope>
    <source>
        <strain evidence="7 8">DD39</strain>
    </source>
</reference>